<protein>
    <submittedName>
        <fullName evidence="2">Synuclein gamma</fullName>
    </submittedName>
</protein>
<keyword evidence="3" id="KW-1185">Reference proteome</keyword>
<dbReference type="GeneTree" id="ENSGT00390000017446"/>
<feature type="region of interest" description="Disordered" evidence="1">
    <location>
        <begin position="72"/>
        <end position="95"/>
    </location>
</feature>
<reference evidence="2" key="3">
    <citation type="submission" date="2025-09" db="UniProtKB">
        <authorList>
            <consortium name="Ensembl"/>
        </authorList>
    </citation>
    <scope>IDENTIFICATION</scope>
    <source>
        <strain evidence="2">Thoroughbred</strain>
    </source>
</reference>
<reference evidence="2 3" key="1">
    <citation type="journal article" date="2009" name="Science">
        <title>Genome sequence, comparative analysis, and population genetics of the domestic horse.</title>
        <authorList>
            <consortium name="Broad Institute Genome Sequencing Platform"/>
            <consortium name="Broad Institute Whole Genome Assembly Team"/>
            <person name="Wade C.M."/>
            <person name="Giulotto E."/>
            <person name="Sigurdsson S."/>
            <person name="Zoli M."/>
            <person name="Gnerre S."/>
            <person name="Imsland F."/>
            <person name="Lear T.L."/>
            <person name="Adelson D.L."/>
            <person name="Bailey E."/>
            <person name="Bellone R.R."/>
            <person name="Bloecker H."/>
            <person name="Distl O."/>
            <person name="Edgar R.C."/>
            <person name="Garber M."/>
            <person name="Leeb T."/>
            <person name="Mauceli E."/>
            <person name="MacLeod J.N."/>
            <person name="Penedo M.C.T."/>
            <person name="Raison J.M."/>
            <person name="Sharpe T."/>
            <person name="Vogel J."/>
            <person name="Andersson L."/>
            <person name="Antczak D.F."/>
            <person name="Biagi T."/>
            <person name="Binns M.M."/>
            <person name="Chowdhary B.P."/>
            <person name="Coleman S.J."/>
            <person name="Della Valle G."/>
            <person name="Fryc S."/>
            <person name="Guerin G."/>
            <person name="Hasegawa T."/>
            <person name="Hill E.W."/>
            <person name="Jurka J."/>
            <person name="Kiialainen A."/>
            <person name="Lindgren G."/>
            <person name="Liu J."/>
            <person name="Magnani E."/>
            <person name="Mickelson J.R."/>
            <person name="Murray J."/>
            <person name="Nergadze S.G."/>
            <person name="Onofrio R."/>
            <person name="Pedroni S."/>
            <person name="Piras M.F."/>
            <person name="Raudsepp T."/>
            <person name="Rocchi M."/>
            <person name="Roeed K.H."/>
            <person name="Ryder O.A."/>
            <person name="Searle S."/>
            <person name="Skow L."/>
            <person name="Swinburne J.E."/>
            <person name="Syvaenen A.C."/>
            <person name="Tozaki T."/>
            <person name="Valberg S.J."/>
            <person name="Vaudin M."/>
            <person name="White J.R."/>
            <person name="Zody M.C."/>
            <person name="Lander E.S."/>
            <person name="Lindblad-Toh K."/>
        </authorList>
    </citation>
    <scope>NUCLEOTIDE SEQUENCE [LARGE SCALE GENOMIC DNA]</scope>
    <source>
        <strain evidence="2 3">Thoroughbred</strain>
    </source>
</reference>
<feature type="region of interest" description="Disordered" evidence="1">
    <location>
        <begin position="1"/>
        <end position="20"/>
    </location>
</feature>
<dbReference type="PANTHER" id="PTHR39227:SF1">
    <property type="entry name" value="ADIPOGENESIS REGULATORY FACTOR"/>
    <property type="match status" value="1"/>
</dbReference>
<evidence type="ECO:0000313" key="2">
    <source>
        <dbReference type="Ensembl" id="ENSECAP00000086682.1"/>
    </source>
</evidence>
<feature type="compositionally biased region" description="Polar residues" evidence="1">
    <location>
        <begin position="72"/>
        <end position="90"/>
    </location>
</feature>
<dbReference type="PANTHER" id="PTHR39227">
    <property type="entry name" value="ADIPOGENESIS REGULATORY FACTOR"/>
    <property type="match status" value="1"/>
</dbReference>
<proteinExistence type="predicted"/>
<evidence type="ECO:0000256" key="1">
    <source>
        <dbReference type="SAM" id="MobiDB-lite"/>
    </source>
</evidence>
<dbReference type="GO" id="GO:0005634">
    <property type="term" value="C:nucleus"/>
    <property type="evidence" value="ECO:0007669"/>
    <property type="project" value="InterPro"/>
</dbReference>
<dbReference type="InterPro" id="IPR034450">
    <property type="entry name" value="ADIRF"/>
</dbReference>
<organism evidence="2 3">
    <name type="scientific">Equus caballus</name>
    <name type="common">Horse</name>
    <dbReference type="NCBI Taxonomy" id="9796"/>
    <lineage>
        <taxon>Eukaryota</taxon>
        <taxon>Metazoa</taxon>
        <taxon>Chordata</taxon>
        <taxon>Craniata</taxon>
        <taxon>Vertebrata</taxon>
        <taxon>Euteleostomi</taxon>
        <taxon>Mammalia</taxon>
        <taxon>Eutheria</taxon>
        <taxon>Laurasiatheria</taxon>
        <taxon>Perissodactyla</taxon>
        <taxon>Equidae</taxon>
        <taxon>Equus</taxon>
    </lineage>
</organism>
<name>A0A9L0TEJ9_HORSE</name>
<evidence type="ECO:0000313" key="3">
    <source>
        <dbReference type="Proteomes" id="UP000002281"/>
    </source>
</evidence>
<reference evidence="2" key="2">
    <citation type="submission" date="2025-08" db="UniProtKB">
        <authorList>
            <consortium name="Ensembl"/>
        </authorList>
    </citation>
    <scope>IDENTIFICATION</scope>
    <source>
        <strain evidence="2">Thoroughbred</strain>
    </source>
</reference>
<sequence>VLTQGAFPPSRGRAAPSLGFSASTPLLLRPEVTVGGLREGGGGLEARGCEETPGLTSVRSSRLPWDFSSPSVLHTSQSTDSIQTNPSFTSAPGKAHSCPPRLKCYQEASVYRTLPLGLTFPILTAAGAAVQQVVDQATEAGQKAMDQAAKSTQETIDKTANQASETFSGFGKKLGLLK</sequence>
<dbReference type="AlphaFoldDB" id="A0A9L0TEJ9"/>
<dbReference type="Proteomes" id="UP000002281">
    <property type="component" value="Chromosome 1"/>
</dbReference>
<dbReference type="Ensembl" id="ENSECAT00000116224.1">
    <property type="protein sequence ID" value="ENSECAP00000086682.1"/>
    <property type="gene ID" value="ENSECAG00000013252.4"/>
</dbReference>
<dbReference type="GO" id="GO:0045600">
    <property type="term" value="P:positive regulation of fat cell differentiation"/>
    <property type="evidence" value="ECO:0007669"/>
    <property type="project" value="InterPro"/>
</dbReference>
<feature type="region of interest" description="Disordered" evidence="1">
    <location>
        <begin position="38"/>
        <end position="57"/>
    </location>
</feature>
<accession>A0A9L0TEJ9</accession>
<gene>
    <name evidence="2" type="primary">SNCG</name>
</gene>